<reference evidence="1 2" key="2">
    <citation type="journal article" date="2022" name="Mol. Ecol. Resour.">
        <title>The genomes of chicory, endive, great burdock and yacon provide insights into Asteraceae paleo-polyploidization history and plant inulin production.</title>
        <authorList>
            <person name="Fan W."/>
            <person name="Wang S."/>
            <person name="Wang H."/>
            <person name="Wang A."/>
            <person name="Jiang F."/>
            <person name="Liu H."/>
            <person name="Zhao H."/>
            <person name="Xu D."/>
            <person name="Zhang Y."/>
        </authorList>
    </citation>
    <scope>NUCLEOTIDE SEQUENCE [LARGE SCALE GENOMIC DNA]</scope>
    <source>
        <strain evidence="2">cv. Yunnan</strain>
        <tissue evidence="1">Leaves</tissue>
    </source>
</reference>
<protein>
    <submittedName>
        <fullName evidence="1">Uncharacterized protein</fullName>
    </submittedName>
</protein>
<name>A0ACB9HH74_9ASTR</name>
<sequence length="132" mass="15853">MMPYWMNLESITNGKGMVLQQEAGTYIKFKGKSDYVDNRRGLKYQYVESWFKQIDKLIHDFNVTLKLLLLQSRLWIKGYLYHLFILLVTWEYMLTAHGNCRVCIIDLFLIIKELIKFVKYIKCLKGFNRDIL</sequence>
<dbReference type="EMBL" id="CM042029">
    <property type="protein sequence ID" value="KAI3795094.1"/>
    <property type="molecule type" value="Genomic_DNA"/>
</dbReference>
<dbReference type="Proteomes" id="UP001056120">
    <property type="component" value="Linkage Group LG12"/>
</dbReference>
<comment type="caution">
    <text evidence="1">The sequence shown here is derived from an EMBL/GenBank/DDBJ whole genome shotgun (WGS) entry which is preliminary data.</text>
</comment>
<accession>A0ACB9HH74</accession>
<proteinExistence type="predicted"/>
<gene>
    <name evidence="1" type="ORF">L1987_37738</name>
</gene>
<evidence type="ECO:0000313" key="1">
    <source>
        <dbReference type="EMBL" id="KAI3795094.1"/>
    </source>
</evidence>
<reference evidence="2" key="1">
    <citation type="journal article" date="2022" name="Mol. Ecol. Resour.">
        <title>The genomes of chicory, endive, great burdock and yacon provide insights into Asteraceae palaeo-polyploidization history and plant inulin production.</title>
        <authorList>
            <person name="Fan W."/>
            <person name="Wang S."/>
            <person name="Wang H."/>
            <person name="Wang A."/>
            <person name="Jiang F."/>
            <person name="Liu H."/>
            <person name="Zhao H."/>
            <person name="Xu D."/>
            <person name="Zhang Y."/>
        </authorList>
    </citation>
    <scope>NUCLEOTIDE SEQUENCE [LARGE SCALE GENOMIC DNA]</scope>
    <source>
        <strain evidence="2">cv. Yunnan</strain>
    </source>
</reference>
<keyword evidence="2" id="KW-1185">Reference proteome</keyword>
<organism evidence="1 2">
    <name type="scientific">Smallanthus sonchifolius</name>
    <dbReference type="NCBI Taxonomy" id="185202"/>
    <lineage>
        <taxon>Eukaryota</taxon>
        <taxon>Viridiplantae</taxon>
        <taxon>Streptophyta</taxon>
        <taxon>Embryophyta</taxon>
        <taxon>Tracheophyta</taxon>
        <taxon>Spermatophyta</taxon>
        <taxon>Magnoliopsida</taxon>
        <taxon>eudicotyledons</taxon>
        <taxon>Gunneridae</taxon>
        <taxon>Pentapetalae</taxon>
        <taxon>asterids</taxon>
        <taxon>campanulids</taxon>
        <taxon>Asterales</taxon>
        <taxon>Asteraceae</taxon>
        <taxon>Asteroideae</taxon>
        <taxon>Heliantheae alliance</taxon>
        <taxon>Millerieae</taxon>
        <taxon>Smallanthus</taxon>
    </lineage>
</organism>
<evidence type="ECO:0000313" key="2">
    <source>
        <dbReference type="Proteomes" id="UP001056120"/>
    </source>
</evidence>